<evidence type="ECO:0000256" key="6">
    <source>
        <dbReference type="ARBA" id="ARBA00022683"/>
    </source>
</evidence>
<reference evidence="14 15" key="1">
    <citation type="submission" date="2018-05" db="EMBL/GenBank/DDBJ databases">
        <title>Vancomycin-resistant Enterococcus faecium strain from Chelyabinsk, Russia.</title>
        <authorList>
            <person name="Gostev V."/>
            <person name="Goncharov A."/>
            <person name="Kolodzhieva V."/>
            <person name="Suvorov A."/>
            <person name="Sidorenko S."/>
            <person name="Zueva L."/>
        </authorList>
    </citation>
    <scope>NUCLEOTIDE SEQUENCE [LARGE SCALE GENOMIC DNA]</scope>
    <source>
        <strain evidence="14 15">20</strain>
    </source>
</reference>
<evidence type="ECO:0000313" key="12">
    <source>
        <dbReference type="EMBL" id="MBX4223549.1"/>
    </source>
</evidence>
<accession>A0A2V2PIA4</accession>
<evidence type="ECO:0000259" key="11">
    <source>
        <dbReference type="PROSITE" id="PS51094"/>
    </source>
</evidence>
<evidence type="ECO:0000256" key="4">
    <source>
        <dbReference type="ARBA" id="ARBA00022553"/>
    </source>
</evidence>
<comment type="caution">
    <text evidence="14">The sequence shown here is derived from an EMBL/GenBank/DDBJ whole genome shotgun (WGS) entry which is preliminary data.</text>
</comment>
<gene>
    <name evidence="14" type="ORF">DKP91_13045</name>
    <name evidence="12" type="ORF">KYX88_12220</name>
    <name evidence="13" type="ORF">P6Z85_10320</name>
</gene>
<proteinExistence type="predicted"/>
<dbReference type="PANTHER" id="PTHR36203:SF1">
    <property type="entry name" value="ASCORBATE-SPECIFIC PTS SYSTEM EIIA COMPONENT"/>
    <property type="match status" value="1"/>
</dbReference>
<evidence type="ECO:0000256" key="8">
    <source>
        <dbReference type="ARBA" id="ARBA00037387"/>
    </source>
</evidence>
<dbReference type="GO" id="GO:0009401">
    <property type="term" value="P:phosphoenolpyruvate-dependent sugar phosphotransferase system"/>
    <property type="evidence" value="ECO:0007669"/>
    <property type="project" value="UniProtKB-KW"/>
</dbReference>
<keyword evidence="4" id="KW-0597">Phosphoprotein</keyword>
<dbReference type="PANTHER" id="PTHR36203">
    <property type="entry name" value="ASCORBATE-SPECIFIC PTS SYSTEM EIIA COMPONENT"/>
    <property type="match status" value="1"/>
</dbReference>
<dbReference type="InterPro" id="IPR016152">
    <property type="entry name" value="PTrfase/Anion_transptr"/>
</dbReference>
<dbReference type="Pfam" id="PF00359">
    <property type="entry name" value="PTS_EIIA_2"/>
    <property type="match status" value="1"/>
</dbReference>
<evidence type="ECO:0000256" key="7">
    <source>
        <dbReference type="ARBA" id="ARBA00022777"/>
    </source>
</evidence>
<evidence type="ECO:0000256" key="10">
    <source>
        <dbReference type="ARBA" id="ARBA00042072"/>
    </source>
</evidence>
<dbReference type="InterPro" id="IPR002178">
    <property type="entry name" value="PTS_EIIA_type-2_dom"/>
</dbReference>
<dbReference type="EMBL" id="JAIFOC010000128">
    <property type="protein sequence ID" value="MBX4223549.1"/>
    <property type="molecule type" value="Genomic_DNA"/>
</dbReference>
<dbReference type="EMBL" id="JARPTX010000036">
    <property type="protein sequence ID" value="MDT2370538.1"/>
    <property type="molecule type" value="Genomic_DNA"/>
</dbReference>
<dbReference type="GO" id="GO:0005737">
    <property type="term" value="C:cytoplasm"/>
    <property type="evidence" value="ECO:0007669"/>
    <property type="project" value="UniProtKB-SubCell"/>
</dbReference>
<dbReference type="RefSeq" id="WP_002307011.1">
    <property type="nucleotide sequence ID" value="NZ_AP027221.1"/>
</dbReference>
<evidence type="ECO:0000256" key="5">
    <source>
        <dbReference type="ARBA" id="ARBA00022679"/>
    </source>
</evidence>
<keyword evidence="6" id="KW-0598">Phosphotransferase system</keyword>
<comment type="subcellular location">
    <subcellularLocation>
        <location evidence="1">Cytoplasm</location>
    </subcellularLocation>
</comment>
<keyword evidence="3" id="KW-0963">Cytoplasm</keyword>
<dbReference type="Gene3D" id="3.40.930.10">
    <property type="entry name" value="Mannitol-specific EII, Chain A"/>
    <property type="match status" value="1"/>
</dbReference>
<feature type="domain" description="PTS EIIA type-2" evidence="11">
    <location>
        <begin position="1"/>
        <end position="143"/>
    </location>
</feature>
<protein>
    <recommendedName>
        <fullName evidence="9">Ascorbate-specific PTS system EIIA component</fullName>
    </recommendedName>
    <alternativeName>
        <fullName evidence="10">Ascorbate-specific phosphotransferase enzyme IIA component</fullName>
    </alternativeName>
</protein>
<reference evidence="12" key="2">
    <citation type="journal article" date="2022" name="J. Anim. Sci.">
        <title>Whole genome sequence analyses-based assessment of virulence potential and antimicrobial susceptibilities and resistance of Enterococcus faecium strains isolated from commercial swine and cattle probiotic products.</title>
        <authorList>
            <person name="Shridhar P.B."/>
            <person name="Amachawadi R.G."/>
            <person name="Tokach M."/>
            <person name="Patel I."/>
            <person name="Gangiredla J."/>
            <person name="Mammel M."/>
            <person name="Nagaraja T.G."/>
        </authorList>
    </citation>
    <scope>NUCLEOTIDE SEQUENCE</scope>
    <source>
        <strain evidence="12">EF215</strain>
    </source>
</reference>
<sequence length="143" mass="16090">MLKEQLSGNTMFMDAIDSWQEAIRVSARPLIGKGIIEESYVQAMIQNVLDNGNYIILLPLVAMPHARPEFGSKGVGMSFLCLDKPVMFPSEEPVKFFFTFSSDSPKGHLDLMANLGELLSDEKMYQKLFDVKTEKALLDLIKK</sequence>
<name>A0A2V2PIA4_ENTFC</name>
<dbReference type="InterPro" id="IPR051351">
    <property type="entry name" value="Ascorbate-PTS_EIIA_comp"/>
</dbReference>
<dbReference type="CDD" id="cd00211">
    <property type="entry name" value="PTS_IIA_fru"/>
    <property type="match status" value="1"/>
</dbReference>
<evidence type="ECO:0000313" key="15">
    <source>
        <dbReference type="Proteomes" id="UP000249070"/>
    </source>
</evidence>
<keyword evidence="14" id="KW-0762">Sugar transport</keyword>
<keyword evidence="2" id="KW-0813">Transport</keyword>
<evidence type="ECO:0000256" key="2">
    <source>
        <dbReference type="ARBA" id="ARBA00022448"/>
    </source>
</evidence>
<dbReference type="SUPFAM" id="SSF55804">
    <property type="entry name" value="Phoshotransferase/anion transport protein"/>
    <property type="match status" value="1"/>
</dbReference>
<dbReference type="Proteomes" id="UP001139644">
    <property type="component" value="Unassembled WGS sequence"/>
</dbReference>
<comment type="function">
    <text evidence="8">The phosphoenolpyruvate-dependent sugar phosphotransferase system (sugar PTS), a major carbohydrate active transport system, catalyzes the phosphorylation of incoming sugar substrates concomitantly with their translocation across the cell membrane. The enzyme II UlaABC PTS system is involved in ascorbate transport.</text>
</comment>
<dbReference type="AlphaFoldDB" id="A0A2V2PIA4"/>
<keyword evidence="5" id="KW-0808">Transferase</keyword>
<organism evidence="14 15">
    <name type="scientific">Enterococcus faecium</name>
    <name type="common">Streptococcus faecium</name>
    <dbReference type="NCBI Taxonomy" id="1352"/>
    <lineage>
        <taxon>Bacteria</taxon>
        <taxon>Bacillati</taxon>
        <taxon>Bacillota</taxon>
        <taxon>Bacilli</taxon>
        <taxon>Lactobacillales</taxon>
        <taxon>Enterococcaceae</taxon>
        <taxon>Enterococcus</taxon>
    </lineage>
</organism>
<reference evidence="13" key="3">
    <citation type="submission" date="2023-03" db="EMBL/GenBank/DDBJ databases">
        <authorList>
            <person name="Shen W."/>
            <person name="Cai J."/>
        </authorList>
    </citation>
    <scope>NUCLEOTIDE SEQUENCE</scope>
    <source>
        <strain evidence="13">B1010-2</strain>
    </source>
</reference>
<dbReference type="EMBL" id="QHGU01000094">
    <property type="protein sequence ID" value="PZM54093.1"/>
    <property type="molecule type" value="Genomic_DNA"/>
</dbReference>
<dbReference type="PROSITE" id="PS51094">
    <property type="entry name" value="PTS_EIIA_TYPE_2"/>
    <property type="match status" value="1"/>
</dbReference>
<evidence type="ECO:0000256" key="3">
    <source>
        <dbReference type="ARBA" id="ARBA00022490"/>
    </source>
</evidence>
<dbReference type="Proteomes" id="UP000249070">
    <property type="component" value="Unassembled WGS sequence"/>
</dbReference>
<evidence type="ECO:0000313" key="14">
    <source>
        <dbReference type="EMBL" id="PZM54093.1"/>
    </source>
</evidence>
<evidence type="ECO:0000313" key="13">
    <source>
        <dbReference type="EMBL" id="MDT2370538.1"/>
    </source>
</evidence>
<keyword evidence="7" id="KW-0418">Kinase</keyword>
<evidence type="ECO:0000256" key="1">
    <source>
        <dbReference type="ARBA" id="ARBA00004496"/>
    </source>
</evidence>
<dbReference type="GO" id="GO:0016301">
    <property type="term" value="F:kinase activity"/>
    <property type="evidence" value="ECO:0007669"/>
    <property type="project" value="UniProtKB-KW"/>
</dbReference>
<evidence type="ECO:0000256" key="9">
    <source>
        <dbReference type="ARBA" id="ARBA00041175"/>
    </source>
</evidence>
<dbReference type="Proteomes" id="UP001260956">
    <property type="component" value="Unassembled WGS sequence"/>
</dbReference>